<gene>
    <name evidence="1" type="ORF">KHA94_10250</name>
</gene>
<proteinExistence type="predicted"/>
<accession>A0ABS5NTY5</accession>
<name>A0ABS5NTY5_9BACI</name>
<dbReference type="Pfam" id="PF10978">
    <property type="entry name" value="DUF2785"/>
    <property type="match status" value="1"/>
</dbReference>
<reference evidence="1 2" key="1">
    <citation type="submission" date="2021-05" db="EMBL/GenBank/DDBJ databases">
        <title>Novel Bacillus species.</title>
        <authorList>
            <person name="Liu G."/>
        </authorList>
    </citation>
    <scope>NUCLEOTIDE SEQUENCE [LARGE SCALE GENOMIC DNA]</scope>
    <source>
        <strain evidence="1 2">FJAT-49705</strain>
    </source>
</reference>
<organism evidence="1 2">
    <name type="scientific">Cytobacillus citreus</name>
    <dbReference type="NCBI Taxonomy" id="2833586"/>
    <lineage>
        <taxon>Bacteria</taxon>
        <taxon>Bacillati</taxon>
        <taxon>Bacillota</taxon>
        <taxon>Bacilli</taxon>
        <taxon>Bacillales</taxon>
        <taxon>Bacillaceae</taxon>
        <taxon>Cytobacillus</taxon>
    </lineage>
</organism>
<keyword evidence="2" id="KW-1185">Reference proteome</keyword>
<dbReference type="EMBL" id="JAGYPM010000002">
    <property type="protein sequence ID" value="MBS4190563.1"/>
    <property type="molecule type" value="Genomic_DNA"/>
</dbReference>
<evidence type="ECO:0000313" key="2">
    <source>
        <dbReference type="Proteomes" id="UP000681027"/>
    </source>
</evidence>
<sequence length="196" mass="22918">MNSDSVFTRSFSSLVIAVILNKDKDVRFLSTDILLRAFESSISYLRQEKDTRGYVEEKGWAHSIAHGADLLASAIDHPSYNTDMSKDFLDTVHNCLFKGPVYTDDEDERLIFVIESLVDKDLSETELEEWVINIFDELEVVFEKESSYISFYRIKTNVKNFVKTLYFRLGYKNIGYHARGTIKENLESWFKKFYIK</sequence>
<dbReference type="Proteomes" id="UP000681027">
    <property type="component" value="Unassembled WGS sequence"/>
</dbReference>
<protein>
    <submittedName>
        <fullName evidence="1">DUF2785 domain-containing protein</fullName>
    </submittedName>
</protein>
<evidence type="ECO:0000313" key="1">
    <source>
        <dbReference type="EMBL" id="MBS4190563.1"/>
    </source>
</evidence>
<dbReference type="InterPro" id="IPR021247">
    <property type="entry name" value="DUF2785"/>
</dbReference>
<comment type="caution">
    <text evidence="1">The sequence shown here is derived from an EMBL/GenBank/DDBJ whole genome shotgun (WGS) entry which is preliminary data.</text>
</comment>